<name>A0AA90TF62_9HELI</name>
<dbReference type="GO" id="GO:0005886">
    <property type="term" value="C:plasma membrane"/>
    <property type="evidence" value="ECO:0007669"/>
    <property type="project" value="TreeGrafter"/>
</dbReference>
<dbReference type="GO" id="GO:0042910">
    <property type="term" value="F:xenobiotic transmembrane transporter activity"/>
    <property type="evidence" value="ECO:0007669"/>
    <property type="project" value="TreeGrafter"/>
</dbReference>
<feature type="transmembrane region" description="Helical" evidence="1">
    <location>
        <begin position="898"/>
        <end position="918"/>
    </location>
</feature>
<feature type="transmembrane region" description="Helical" evidence="1">
    <location>
        <begin position="340"/>
        <end position="356"/>
    </location>
</feature>
<organism evidence="3 4">
    <name type="scientific">Helicobacter cappadocius</name>
    <dbReference type="NCBI Taxonomy" id="3063998"/>
    <lineage>
        <taxon>Bacteria</taxon>
        <taxon>Pseudomonadati</taxon>
        <taxon>Campylobacterota</taxon>
        <taxon>Epsilonproteobacteria</taxon>
        <taxon>Campylobacterales</taxon>
        <taxon>Helicobacteraceae</taxon>
        <taxon>Helicobacter</taxon>
    </lineage>
</organism>
<dbReference type="EMBL" id="JAUYZK010000008">
    <property type="protein sequence ID" value="MDP2539300.1"/>
    <property type="molecule type" value="Genomic_DNA"/>
</dbReference>
<dbReference type="Gene3D" id="3.30.70.1440">
    <property type="entry name" value="Multidrug efflux transporter AcrB pore domain"/>
    <property type="match status" value="1"/>
</dbReference>
<protein>
    <submittedName>
        <fullName evidence="3">Efflux RND transporter permease subunit</fullName>
    </submittedName>
</protein>
<feature type="transmembrane region" description="Helical" evidence="1">
    <location>
        <begin position="466"/>
        <end position="493"/>
    </location>
</feature>
<proteinExistence type="predicted"/>
<feature type="transmembrane region" description="Helical" evidence="1">
    <location>
        <begin position="872"/>
        <end position="891"/>
    </location>
</feature>
<reference evidence="3 5" key="1">
    <citation type="submission" date="2023-07" db="EMBL/GenBank/DDBJ databases">
        <title>Unpublished Manusciprt.</title>
        <authorList>
            <person name="Aydin F."/>
            <person name="Tarhane S."/>
            <person name="Saticioglu I.B."/>
            <person name="Karakaya E."/>
            <person name="Abay S."/>
            <person name="Guran O."/>
            <person name="Bozkurt E."/>
            <person name="Uzum N."/>
            <person name="Olgun K."/>
            <person name="Jablonski D."/>
        </authorList>
    </citation>
    <scope>NUCLEOTIDE SEQUENCE</scope>
    <source>
        <strain evidence="5">faydin-H75</strain>
        <strain evidence="3">Faydin-H76</strain>
    </source>
</reference>
<gene>
    <name evidence="2" type="ORF">Q5I04_05880</name>
    <name evidence="3" type="ORF">Q5I06_05885</name>
</gene>
<dbReference type="Gene3D" id="3.30.70.1320">
    <property type="entry name" value="Multidrug efflux transporter AcrB pore domain like"/>
    <property type="match status" value="1"/>
</dbReference>
<feature type="transmembrane region" description="Helical" evidence="1">
    <location>
        <begin position="979"/>
        <end position="998"/>
    </location>
</feature>
<dbReference type="SUPFAM" id="SSF82693">
    <property type="entry name" value="Multidrug efflux transporter AcrB pore domain, PN1, PN2, PC1 and PC2 subdomains"/>
    <property type="match status" value="2"/>
</dbReference>
<keyword evidence="5" id="KW-1185">Reference proteome</keyword>
<feature type="transmembrane region" description="Helical" evidence="1">
    <location>
        <begin position="537"/>
        <end position="558"/>
    </location>
</feature>
<evidence type="ECO:0000313" key="3">
    <source>
        <dbReference type="EMBL" id="MDP2539300.1"/>
    </source>
</evidence>
<dbReference type="PRINTS" id="PR00702">
    <property type="entry name" value="ACRIFLAVINRP"/>
</dbReference>
<dbReference type="SUPFAM" id="SSF82866">
    <property type="entry name" value="Multidrug efflux transporter AcrB transmembrane domain"/>
    <property type="match status" value="2"/>
</dbReference>
<feature type="transmembrane region" description="Helical" evidence="1">
    <location>
        <begin position="930"/>
        <end position="951"/>
    </location>
</feature>
<dbReference type="RefSeq" id="WP_305517277.1">
    <property type="nucleotide sequence ID" value="NZ_JAUPEV010000008.1"/>
</dbReference>
<dbReference type="Gene3D" id="3.30.70.1430">
    <property type="entry name" value="Multidrug efflux transporter AcrB pore domain"/>
    <property type="match status" value="2"/>
</dbReference>
<evidence type="ECO:0000313" key="5">
    <source>
        <dbReference type="Proteomes" id="UP001240777"/>
    </source>
</evidence>
<dbReference type="EMBL" id="JAUPEV010000008">
    <property type="protein sequence ID" value="MDO7253436.1"/>
    <property type="molecule type" value="Genomic_DNA"/>
</dbReference>
<dbReference type="Gene3D" id="1.20.1640.10">
    <property type="entry name" value="Multidrug efflux transporter AcrB transmembrane domain"/>
    <property type="match status" value="2"/>
</dbReference>
<keyword evidence="1" id="KW-0812">Transmembrane</keyword>
<sequence>MKLIEYCLKNPVVVSVGVIFLLLFGSIALLKMPYQLLPQVTRPVISIYTSYAGATPYEVEKEITDRQEKYLKNIPNLTSMTSTSRDGMSIINLEFDINADMKLAFLNVSAKLDEVRGYPPDIDKPIIKTTGDNIPIAVYLFVKTAEGNNESINHYKNFIYDEVIKYYERLNGVGEVYVSGGTSKQIQIILDAKKLAYNNITIDEVIQAIKIQNTNISAGSIDFDQRNYRISTIGQYQDIASIYNTIIKSEGNKVILLKNVASILKGYENTTGYNIHNNDNVISLQIRPTASANILSLTKNVQELTDRLNNTIIKGEHLHIDWGRDQRNYIESSISQVKENILIGIVLATLILYLFLRNFSSLIVVALIIPVSVIGSFILLEAFGRTLNVVSLAGISFAISMIIDSAIVVMANIIAHKDKTKNLFEAASLGTKEVIGALFASTITTIAIFIPIALLNDEAGQLFVDIALAASSSIFISFFVCIFVIPPFALLMLKKLSSMPKIKINVLITLNNTIEKIGERISSFLLKILKYCVQSTLSRSLTIIIFVGICSIFSFLAFPKTDYLPKGSQNFIIAYLNPPSGLSLSEKDNIIKEIYEDFKPFLQANNYEQKSPSDLPVIKDFFISSGTNMYFYLSAKNPDDAPKLIPYAQSVIDSIPNITGIVLQQGIFSASGSSSIDINVSGSDLYSLLNTAQEIVNSIKKNLSDVSVRTVPSLEINNREINLYPDSRALALNGLDVRSFGTIVEVMLEGKKISQYKSQNGKNVDLVLKTYQNKSKISPEDILYSQIYTPNGGILSLNSLATIKNELGVSRIRHFEQNRNILIILNSYGGQPLEEIMDKISNIILPDIEKNTTDNIFLSGSAGKLSKLKGELLGGFLLAIVITYLILCALYGNFIYPFIIILTVPFATTGGLIGLYLLNRFLVAQNLDVITMLGFIILVGSVVNNAILIVYQTLINFKEYKIPAFESVIKATQSRLSPIYMSMLTSVFGLLPLVLFAGSGSEIYRGLGAVIVGGLVFSTIITVYVIPSLLLFVIKDKR</sequence>
<feature type="transmembrane region" description="Helical" evidence="1">
    <location>
        <begin position="434"/>
        <end position="454"/>
    </location>
</feature>
<dbReference type="SUPFAM" id="SSF82714">
    <property type="entry name" value="Multidrug efflux transporter AcrB TolC docking domain, DN and DC subdomains"/>
    <property type="match status" value="1"/>
</dbReference>
<dbReference type="InterPro" id="IPR027463">
    <property type="entry name" value="AcrB_DN_DC_subdom"/>
</dbReference>
<accession>A0AA90TF62</accession>
<dbReference type="Pfam" id="PF00873">
    <property type="entry name" value="ACR_tran"/>
    <property type="match status" value="1"/>
</dbReference>
<dbReference type="AlphaFoldDB" id="A0AA90TF62"/>
<dbReference type="InterPro" id="IPR001036">
    <property type="entry name" value="Acrflvin-R"/>
</dbReference>
<comment type="caution">
    <text evidence="3">The sequence shown here is derived from an EMBL/GenBank/DDBJ whole genome shotgun (WGS) entry which is preliminary data.</text>
</comment>
<dbReference type="Proteomes" id="UP001240777">
    <property type="component" value="Unassembled WGS sequence"/>
</dbReference>
<dbReference type="Gene3D" id="3.30.2090.10">
    <property type="entry name" value="Multidrug efflux transporter AcrB TolC docking domain, DN and DC subdomains"/>
    <property type="match status" value="2"/>
</dbReference>
<feature type="transmembrane region" description="Helical" evidence="1">
    <location>
        <begin position="12"/>
        <end position="34"/>
    </location>
</feature>
<reference evidence="2 4" key="3">
    <citation type="journal article" date="2024" name="Syst. Appl. Microbiol.">
        <title>Helicobacter cappadocius sp. nov., from lizards: The first psychrotrophic Helicobacter species.</title>
        <authorList>
            <person name="Aydin F."/>
            <person name="Tarhane S."/>
            <person name="Karakaya E."/>
            <person name="Abay S."/>
            <person name="Kayman T."/>
            <person name="Guran O."/>
            <person name="Bozkurt E."/>
            <person name="Uzum N."/>
            <person name="Avci A."/>
            <person name="Olgun K."/>
            <person name="Jablonski D."/>
            <person name="Guran C."/>
            <person name="Burcin Saticioglu I."/>
        </authorList>
    </citation>
    <scope>NUCLEOTIDE SEQUENCE [LARGE SCALE GENOMIC DNA]</scope>
    <source>
        <strain evidence="2">Faydin-H75</strain>
        <strain evidence="4">faydin-H76</strain>
    </source>
</reference>
<dbReference type="Proteomes" id="UP001177258">
    <property type="component" value="Unassembled WGS sequence"/>
</dbReference>
<keyword evidence="1" id="KW-1133">Transmembrane helix</keyword>
<dbReference type="PANTHER" id="PTHR32063:SF0">
    <property type="entry name" value="SWARMING MOTILITY PROTEIN SWRC"/>
    <property type="match status" value="1"/>
</dbReference>
<keyword evidence="1" id="KW-0472">Membrane</keyword>
<reference evidence="2" key="2">
    <citation type="submission" date="2023-07" db="EMBL/GenBank/DDBJ databases">
        <authorList>
            <person name="Aydin F."/>
            <person name="Tarhane S."/>
            <person name="Saticioglu I.B."/>
            <person name="Karakaya E."/>
            <person name="Abay S."/>
            <person name="Guran O."/>
            <person name="Bozkurt E."/>
            <person name="Uzum N."/>
            <person name="Olgun K."/>
            <person name="Jablonski D."/>
        </authorList>
    </citation>
    <scope>NUCLEOTIDE SEQUENCE</scope>
    <source>
        <strain evidence="2">Faydin-H75</strain>
    </source>
</reference>
<feature type="transmembrane region" description="Helical" evidence="1">
    <location>
        <begin position="389"/>
        <end position="414"/>
    </location>
</feature>
<evidence type="ECO:0000256" key="1">
    <source>
        <dbReference type="SAM" id="Phobius"/>
    </source>
</evidence>
<dbReference type="PANTHER" id="PTHR32063">
    <property type="match status" value="1"/>
</dbReference>
<evidence type="ECO:0000313" key="2">
    <source>
        <dbReference type="EMBL" id="MDO7253436.1"/>
    </source>
</evidence>
<feature type="transmembrane region" description="Helical" evidence="1">
    <location>
        <begin position="363"/>
        <end position="383"/>
    </location>
</feature>
<evidence type="ECO:0000313" key="4">
    <source>
        <dbReference type="Proteomes" id="UP001177258"/>
    </source>
</evidence>
<feature type="transmembrane region" description="Helical" evidence="1">
    <location>
        <begin position="1010"/>
        <end position="1034"/>
    </location>
</feature>